<evidence type="ECO:0000313" key="2">
    <source>
        <dbReference type="EMBL" id="SPS13015.1"/>
    </source>
</evidence>
<dbReference type="AlphaFoldDB" id="A0A2X0PNU5"/>
<protein>
    <submittedName>
        <fullName evidence="1">Uncharacterized protein</fullName>
    </submittedName>
</protein>
<reference evidence="1" key="1">
    <citation type="submission" date="2018-01" db="EMBL/GenBank/DDBJ databases">
        <authorList>
            <person name="Gaut B.S."/>
            <person name="Morton B.R."/>
            <person name="Clegg M.T."/>
            <person name="Duvall M.R."/>
        </authorList>
    </citation>
    <scope>NUCLEOTIDE SEQUENCE</scope>
    <source>
        <strain evidence="1">Lactococcus lactis</strain>
    </source>
</reference>
<reference evidence="3" key="3">
    <citation type="submission" date="2018-05" db="EMBL/GenBank/DDBJ databases">
        <authorList>
            <person name="Duru I."/>
        </authorList>
    </citation>
    <scope>NUCLEOTIDE SEQUENCE [LARGE SCALE GENOMIC DNA]</scope>
</reference>
<evidence type="ECO:0000313" key="3">
    <source>
        <dbReference type="Proteomes" id="UP000279235"/>
    </source>
</evidence>
<accession>A0A2X0PNU5</accession>
<evidence type="ECO:0000313" key="1">
    <source>
        <dbReference type="EMBL" id="SPB29429.1"/>
    </source>
</evidence>
<dbReference type="EMBL" id="OGTW01000155">
    <property type="protein sequence ID" value="SPB29429.1"/>
    <property type="molecule type" value="Genomic_DNA"/>
</dbReference>
<sequence>MEEKGGWVPTFNTKEQATEAMKAINWLVSNKNQLSMLLENFSECRDNCKDNCEDSY</sequence>
<dbReference type="Proteomes" id="UP000279235">
    <property type="component" value="Unassembled WGS sequence"/>
</dbReference>
<reference evidence="2" key="2">
    <citation type="submission" date="2018-05" db="EMBL/GenBank/DDBJ databases">
        <authorList>
            <person name="Lanie J.A."/>
            <person name="Ng W.-L."/>
            <person name="Kazmierczak K.M."/>
            <person name="Andrzejewski T.M."/>
            <person name="Davidsen T.M."/>
            <person name="Wayne K.J."/>
            <person name="Tettelin H."/>
            <person name="Glass J.I."/>
            <person name="Rusch D."/>
            <person name="Podicherti R."/>
            <person name="Tsui H.-C.T."/>
            <person name="Winkler M.E."/>
        </authorList>
    </citation>
    <scope>NUCLEOTIDE SEQUENCE</scope>
    <source>
        <strain evidence="2">Lactococcus lactis</strain>
    </source>
</reference>
<proteinExistence type="predicted"/>
<gene>
    <name evidence="1" type="ORF">AMHIJAGA_02984</name>
</gene>
<dbReference type="EMBL" id="OGTW02000155">
    <property type="protein sequence ID" value="SPS13015.1"/>
    <property type="molecule type" value="Genomic_DNA"/>
</dbReference>
<organism evidence="1">
    <name type="scientific">Lactococcus lactis</name>
    <dbReference type="NCBI Taxonomy" id="1358"/>
    <lineage>
        <taxon>Bacteria</taxon>
        <taxon>Bacillati</taxon>
        <taxon>Bacillota</taxon>
        <taxon>Bacilli</taxon>
        <taxon>Lactobacillales</taxon>
        <taxon>Streptococcaceae</taxon>
        <taxon>Lactococcus</taxon>
    </lineage>
</organism>
<name>A0A2X0PNU5_9LACT</name>